<evidence type="ECO:0000313" key="3">
    <source>
        <dbReference type="EMBL" id="AWK27024.1"/>
    </source>
</evidence>
<name>A0A2S1ZNU5_9RHAB</name>
<reference evidence="3" key="1">
    <citation type="submission" date="2017-05" db="EMBL/GenBank/DDBJ databases">
        <title>Ekpoma virus imported to China from Angola.</title>
        <authorList>
            <person name="Zhang Z."/>
            <person name="He T."/>
            <person name="Li S."/>
            <person name="Tong Y."/>
            <person name="Tian Z."/>
        </authorList>
    </citation>
    <scope>NUCLEOTIDE SEQUENCE</scope>
    <source>
        <strain evidence="3">EKV2-sh</strain>
    </source>
</reference>
<dbReference type="EMBL" id="MF079256">
    <property type="protein sequence ID" value="AWK27024.1"/>
    <property type="molecule type" value="Viral_cRNA"/>
</dbReference>
<accession>A0A2S1ZNU5</accession>
<keyword evidence="2" id="KW-0812">Transmembrane</keyword>
<evidence type="ECO:0000256" key="1">
    <source>
        <dbReference type="SAM" id="MobiDB-lite"/>
    </source>
</evidence>
<feature type="region of interest" description="Disordered" evidence="1">
    <location>
        <begin position="100"/>
        <end position="125"/>
    </location>
</feature>
<keyword evidence="2" id="KW-0472">Membrane</keyword>
<feature type="compositionally biased region" description="Polar residues" evidence="1">
    <location>
        <begin position="100"/>
        <end position="109"/>
    </location>
</feature>
<feature type="transmembrane region" description="Helical" evidence="2">
    <location>
        <begin position="21"/>
        <end position="41"/>
    </location>
</feature>
<keyword evidence="2" id="KW-1133">Transmembrane helix</keyword>
<proteinExistence type="predicted"/>
<sequence length="125" mass="13900">MKKTTENMGNSLSSHLEKFKTTIIWVICGVGVCIVGCLLIKCTSCLHDIILCCASSKTRNPANKQMPTIYQKFKKQKRKKRRNKITKLAGTKAANKTSLNRIKLSTRSSPPDKKVGELIGKYEAG</sequence>
<protein>
    <submittedName>
        <fullName evidence="3">U3 protein</fullName>
    </submittedName>
</protein>
<evidence type="ECO:0000256" key="2">
    <source>
        <dbReference type="SAM" id="Phobius"/>
    </source>
</evidence>
<organism evidence="3">
    <name type="scientific">Ekpoma virus</name>
    <dbReference type="NCBI Taxonomy" id="1615798"/>
    <lineage>
        <taxon>Viruses</taxon>
        <taxon>Riboviria</taxon>
        <taxon>Orthornavirae</taxon>
        <taxon>Negarnaviricota</taxon>
        <taxon>Haploviricotina</taxon>
        <taxon>Monjiviricetes</taxon>
        <taxon>Mononegavirales</taxon>
        <taxon>Rhabdoviridae</taxon>
        <taxon>Alpharhabdovirinae</taxon>
        <taxon>Tibrovirus</taxon>
    </lineage>
</organism>